<evidence type="ECO:0000313" key="3">
    <source>
        <dbReference type="Proteomes" id="UP000295169"/>
    </source>
</evidence>
<feature type="domain" description="TIR" evidence="1">
    <location>
        <begin position="210"/>
        <end position="340"/>
    </location>
</feature>
<dbReference type="Gene3D" id="3.40.50.10140">
    <property type="entry name" value="Toll/interleukin-1 receptor homology (TIR) domain"/>
    <property type="match status" value="1"/>
</dbReference>
<dbReference type="AlphaFoldDB" id="A0A4R1NZ94"/>
<accession>A0A4R1NZ94</accession>
<reference evidence="2 3" key="1">
    <citation type="submission" date="2019-03" db="EMBL/GenBank/DDBJ databases">
        <title>Genomic Encyclopedia of Type Strains, Phase IV (KMG-IV): sequencing the most valuable type-strain genomes for metagenomic binning, comparative biology and taxonomic classification.</title>
        <authorList>
            <person name="Goeker M."/>
        </authorList>
    </citation>
    <scope>NUCLEOTIDE SEQUENCE [LARGE SCALE GENOMIC DNA]</scope>
    <source>
        <strain evidence="2 3">DSM 2286</strain>
    </source>
</reference>
<dbReference type="EMBL" id="SMMU01000045">
    <property type="protein sequence ID" value="TCL18658.1"/>
    <property type="molecule type" value="Genomic_DNA"/>
</dbReference>
<sequence length="345" mass="39430">MKILILGGISGESGLSIDDEIELLKTTMTSVVDDLISNGHDFIVCSPFPESADYLTIKTLSERKTNNKIDIYYPDTPFISDSLDHLLKTYNIKHVQKFPCKPVVDGTEINRTYSWLLAQLAALEACSCVIAIGGKVDGTLSLLLKIAETKNKNIIPLEHIKGASSNFLEKNQWIIKDFLSTDIAILKYSTEVHNISRILERFANTNNLRSTAKFFISYARSRPQEADYIETILRRRNHVVYRDEHDFQPSADIPSEILRNIKEASVFIAVWCNEYACSPWCYDELMLALERLNAKQADLWLICVDDTRIVPKDARSINYYRVNSRSELEGQILRLLDNRTIQFQL</sequence>
<comment type="caution">
    <text evidence="2">The sequence shown here is derived from an EMBL/GenBank/DDBJ whole genome shotgun (WGS) entry which is preliminary data.</text>
</comment>
<dbReference type="Pfam" id="PF13676">
    <property type="entry name" value="TIR_2"/>
    <property type="match status" value="1"/>
</dbReference>
<proteinExistence type="predicted"/>
<gene>
    <name evidence="2" type="ORF">EV691_1455</name>
</gene>
<organism evidence="2 3">
    <name type="scientific">Azotobacter chroococcum</name>
    <dbReference type="NCBI Taxonomy" id="353"/>
    <lineage>
        <taxon>Bacteria</taxon>
        <taxon>Pseudomonadati</taxon>
        <taxon>Pseudomonadota</taxon>
        <taxon>Gammaproteobacteria</taxon>
        <taxon>Pseudomonadales</taxon>
        <taxon>Pseudomonadaceae</taxon>
        <taxon>Azotobacter</taxon>
    </lineage>
</organism>
<evidence type="ECO:0000313" key="2">
    <source>
        <dbReference type="EMBL" id="TCL18658.1"/>
    </source>
</evidence>
<dbReference type="Proteomes" id="UP000295169">
    <property type="component" value="Unassembled WGS sequence"/>
</dbReference>
<name>A0A4R1NZ94_9GAMM</name>
<dbReference type="GO" id="GO:0007165">
    <property type="term" value="P:signal transduction"/>
    <property type="evidence" value="ECO:0007669"/>
    <property type="project" value="InterPro"/>
</dbReference>
<dbReference type="InterPro" id="IPR035897">
    <property type="entry name" value="Toll_tir_struct_dom_sf"/>
</dbReference>
<dbReference type="InterPro" id="IPR000157">
    <property type="entry name" value="TIR_dom"/>
</dbReference>
<protein>
    <submittedName>
        <fullName evidence="2">TIR domain-containing protein</fullName>
    </submittedName>
</protein>
<dbReference type="SUPFAM" id="SSF52200">
    <property type="entry name" value="Toll/Interleukin receptor TIR domain"/>
    <property type="match status" value="1"/>
</dbReference>
<dbReference type="PROSITE" id="PS50104">
    <property type="entry name" value="TIR"/>
    <property type="match status" value="1"/>
</dbReference>
<evidence type="ECO:0000259" key="1">
    <source>
        <dbReference type="PROSITE" id="PS50104"/>
    </source>
</evidence>